<evidence type="ECO:0000259" key="2">
    <source>
        <dbReference type="Pfam" id="PF03934"/>
    </source>
</evidence>
<dbReference type="InterPro" id="IPR005628">
    <property type="entry name" value="GspK"/>
</dbReference>
<dbReference type="InterPro" id="IPR049179">
    <property type="entry name" value="T2SSK_SAM-like_2nd"/>
</dbReference>
<accession>A0ABW0L4B5</accession>
<feature type="domain" description="T2SS protein K second SAM-like" evidence="2">
    <location>
        <begin position="275"/>
        <end position="332"/>
    </location>
</feature>
<proteinExistence type="predicted"/>
<feature type="compositionally biased region" description="Polar residues" evidence="1">
    <location>
        <begin position="218"/>
        <end position="230"/>
    </location>
</feature>
<feature type="compositionally biased region" description="Gly residues" evidence="1">
    <location>
        <begin position="195"/>
        <end position="212"/>
    </location>
</feature>
<keyword evidence="4" id="KW-1185">Reference proteome</keyword>
<dbReference type="EMBL" id="JBHSMU010000009">
    <property type="protein sequence ID" value="MFC5460285.1"/>
    <property type="molecule type" value="Genomic_DNA"/>
</dbReference>
<dbReference type="InterPro" id="IPR038072">
    <property type="entry name" value="GspK_central_sf"/>
</dbReference>
<dbReference type="NCBIfam" id="NF037980">
    <property type="entry name" value="T2SS_GspK"/>
    <property type="match status" value="1"/>
</dbReference>
<comment type="caution">
    <text evidence="3">The sequence shown here is derived from an EMBL/GenBank/DDBJ whole genome shotgun (WGS) entry which is preliminary data.</text>
</comment>
<dbReference type="Pfam" id="PF03934">
    <property type="entry name" value="T2SSK"/>
    <property type="match status" value="1"/>
</dbReference>
<dbReference type="PIRSF" id="PIRSF002786">
    <property type="entry name" value="XcpX"/>
    <property type="match status" value="1"/>
</dbReference>
<dbReference type="PANTHER" id="PTHR38831:SF1">
    <property type="entry name" value="TYPE II SECRETION SYSTEM PROTEIN K-RELATED"/>
    <property type="match status" value="1"/>
</dbReference>
<organism evidence="3 4">
    <name type="scientific">Massilia niabensis</name>
    <dbReference type="NCBI Taxonomy" id="544910"/>
    <lineage>
        <taxon>Bacteria</taxon>
        <taxon>Pseudomonadati</taxon>
        <taxon>Pseudomonadota</taxon>
        <taxon>Betaproteobacteria</taxon>
        <taxon>Burkholderiales</taxon>
        <taxon>Oxalobacteraceae</taxon>
        <taxon>Telluria group</taxon>
        <taxon>Massilia</taxon>
    </lineage>
</organism>
<protein>
    <submittedName>
        <fullName evidence="3">Type II secretion system minor pseudopilin GspK</fullName>
    </submittedName>
</protein>
<name>A0ABW0L4B5_9BURK</name>
<evidence type="ECO:0000313" key="4">
    <source>
        <dbReference type="Proteomes" id="UP001596050"/>
    </source>
</evidence>
<gene>
    <name evidence="3" type="primary">gspK</name>
    <name evidence="3" type="ORF">ACFPN5_10750</name>
</gene>
<dbReference type="PANTHER" id="PTHR38831">
    <property type="entry name" value="TYPE II SECRETION SYSTEM PROTEIN K"/>
    <property type="match status" value="1"/>
</dbReference>
<evidence type="ECO:0000313" key="3">
    <source>
        <dbReference type="EMBL" id="MFC5460285.1"/>
    </source>
</evidence>
<evidence type="ECO:0000256" key="1">
    <source>
        <dbReference type="SAM" id="MobiDB-lite"/>
    </source>
</evidence>
<feature type="region of interest" description="Disordered" evidence="1">
    <location>
        <begin position="174"/>
        <end position="232"/>
    </location>
</feature>
<dbReference type="Gene3D" id="3.30.1300.30">
    <property type="entry name" value="GSPII I/J protein-like"/>
    <property type="match status" value="1"/>
</dbReference>
<dbReference type="SUPFAM" id="SSF54523">
    <property type="entry name" value="Pili subunits"/>
    <property type="match status" value="1"/>
</dbReference>
<reference evidence="4" key="1">
    <citation type="journal article" date="2019" name="Int. J. Syst. Evol. Microbiol.">
        <title>The Global Catalogue of Microorganisms (GCM) 10K type strain sequencing project: providing services to taxonomists for standard genome sequencing and annotation.</title>
        <authorList>
            <consortium name="The Broad Institute Genomics Platform"/>
            <consortium name="The Broad Institute Genome Sequencing Center for Infectious Disease"/>
            <person name="Wu L."/>
            <person name="Ma J."/>
        </authorList>
    </citation>
    <scope>NUCLEOTIDE SEQUENCE [LARGE SCALE GENOMIC DNA]</scope>
    <source>
        <strain evidence="4">KACC 12649</strain>
    </source>
</reference>
<dbReference type="RefSeq" id="WP_379782984.1">
    <property type="nucleotide sequence ID" value="NZ_JBHSMU010000009.1"/>
</dbReference>
<dbReference type="InterPro" id="IPR045584">
    <property type="entry name" value="Pilin-like"/>
</dbReference>
<dbReference type="Proteomes" id="UP001596050">
    <property type="component" value="Unassembled WGS sequence"/>
</dbReference>
<sequence>MRPAMRIVRSWRQRGVAVITALLLTTLAITIVASLFWQQQVEVRSMENQRLNLQTRWILRGALDWATLVLRQDAYTNKYTALTQVWATPLAETRLDQYIERERVEGEVFDASLSGDIMDATSRYNLRNLENGNRIDKAQLEIFQRLLTNLRLNPALARTTANLVAASQPVIMPEGVDPYTNEEVGGQERDPTAGGNPGGEGAGGAGGGGLGAGRDSDNTGAEATAQNTLPVSREGIGTPIKFMEVDDLLAVKGITPEMLERLRPFVVVLPQRTPVNVNTATPEVLAAVIPNFSLSEANALLARRRNVPWSEIGMFTAELGANRTVVPDSLSVQSSWFIVNSRIRLERAALNAQSLIQREDNTLGGGIGSVKVVWVRQN</sequence>
<dbReference type="SUPFAM" id="SSF158544">
    <property type="entry name" value="GspK insert domain-like"/>
    <property type="match status" value="1"/>
</dbReference>